<comment type="similarity">
    <text evidence="1">Belongs to the GcvT family.</text>
</comment>
<dbReference type="Gene3D" id="3.50.50.60">
    <property type="entry name" value="FAD/NAD(P)-binding domain"/>
    <property type="match status" value="1"/>
</dbReference>
<dbReference type="InterPro" id="IPR013977">
    <property type="entry name" value="GcvT_C"/>
</dbReference>
<dbReference type="InterPro" id="IPR029043">
    <property type="entry name" value="GcvT/YgfZ_C"/>
</dbReference>
<evidence type="ECO:0000313" key="8">
    <source>
        <dbReference type="Proteomes" id="UP000480684"/>
    </source>
</evidence>
<dbReference type="InterPro" id="IPR036188">
    <property type="entry name" value="FAD/NAD-bd_sf"/>
</dbReference>
<dbReference type="InterPro" id="IPR023753">
    <property type="entry name" value="FAD/NAD-binding_dom"/>
</dbReference>
<proteinExistence type="inferred from homology"/>
<evidence type="ECO:0000259" key="6">
    <source>
        <dbReference type="Pfam" id="PF17806"/>
    </source>
</evidence>
<dbReference type="Gene3D" id="3.30.1360.120">
    <property type="entry name" value="Probable tRNA modification gtpase trme, domain 1"/>
    <property type="match status" value="1"/>
</dbReference>
<dbReference type="SUPFAM" id="SSF101790">
    <property type="entry name" value="Aminomethyltransferase beta-barrel domain"/>
    <property type="match status" value="1"/>
</dbReference>
<dbReference type="Pfam" id="PF01571">
    <property type="entry name" value="GCV_T"/>
    <property type="match status" value="1"/>
</dbReference>
<dbReference type="Proteomes" id="UP000480684">
    <property type="component" value="Unassembled WGS sequence"/>
</dbReference>
<reference evidence="7 8" key="1">
    <citation type="submission" date="2020-02" db="EMBL/GenBank/DDBJ databases">
        <authorList>
            <person name="Dziuba M."/>
            <person name="Kuznetsov B."/>
            <person name="Mardanov A."/>
            <person name="Ravin N."/>
            <person name="Grouzdev D."/>
        </authorList>
    </citation>
    <scope>NUCLEOTIDE SEQUENCE [LARGE SCALE GENOMIC DNA]</scope>
    <source>
        <strain evidence="7 8">SpK</strain>
    </source>
</reference>
<keyword evidence="8" id="KW-1185">Reference proteome</keyword>
<dbReference type="EMBL" id="JAAIYP010000047">
    <property type="protein sequence ID" value="NFV82199.1"/>
    <property type="molecule type" value="Genomic_DNA"/>
</dbReference>
<dbReference type="Pfam" id="PF07992">
    <property type="entry name" value="Pyr_redox_2"/>
    <property type="match status" value="1"/>
</dbReference>
<evidence type="ECO:0000256" key="1">
    <source>
        <dbReference type="ARBA" id="ARBA00008609"/>
    </source>
</evidence>
<dbReference type="InterPro" id="IPR028896">
    <property type="entry name" value="GcvT/YgfZ/DmdA"/>
</dbReference>
<protein>
    <submittedName>
        <fullName evidence="7">FAD-dependent oxidoreductase</fullName>
    </submittedName>
</protein>
<accession>A0A7C9QWZ7</accession>
<evidence type="ECO:0000259" key="3">
    <source>
        <dbReference type="Pfam" id="PF01571"/>
    </source>
</evidence>
<dbReference type="PRINTS" id="PR00469">
    <property type="entry name" value="PNDRDTASEII"/>
</dbReference>
<feature type="domain" description="GCVT N-terminal" evidence="3">
    <location>
        <begin position="579"/>
        <end position="845"/>
    </location>
</feature>
<dbReference type="Gene3D" id="3.10.20.440">
    <property type="entry name" value="2Fe-2S iron-sulphur cluster binding domain, sarcosine oxidase, alpha subunit, N-terminal domain"/>
    <property type="match status" value="1"/>
</dbReference>
<dbReference type="Pfam" id="PF08669">
    <property type="entry name" value="GCV_T_C"/>
    <property type="match status" value="1"/>
</dbReference>
<dbReference type="PANTHER" id="PTHR43757">
    <property type="entry name" value="AMINOMETHYLTRANSFERASE"/>
    <property type="match status" value="1"/>
</dbReference>
<evidence type="ECO:0000256" key="2">
    <source>
        <dbReference type="ARBA" id="ARBA00023002"/>
    </source>
</evidence>
<dbReference type="InterPro" id="IPR041117">
    <property type="entry name" value="SoxA_A3"/>
</dbReference>
<sequence length="953" mass="100318">MSNRLSAPYGKLIDRSRSVTFSFEGAAVTGLAGDTIASALAAEGRWMISRSFKYHRPRGLVSAAGLEASTMVQVGVEPNVYACKRAIEDGLKVSAVNTFGGLASDKGRLLEKFSRFLPVGFYYRTFFTPRVTWKFWEPVIRWLAGLGTIDPDTPHGHYDKQYLFADVAVIGGGPAGLSAALSAAGAGAEVVLVDDNVALGGALNYIRQSDDDGLVARVTADPRITVLTEAVAQGLFSDNWLSVTKGNRLYKLRAKSVVVATGAHEQPAVFRGNDLPGVMLGTAAQRLMRLWAVRPGRRAVVLAANDDAYDVVLDLVEAGVTVAAVADLRDDAGADPRVAAVKAKGVPVHARTCIAEAVEGANHVKAVRLAPVTGPGSFGAAGEAIACDLVCVSVGYVPLTQLLSQGGARLVPDDSTCMPRVASLPDGLFAAGSVAGVWGACAQDGVRAGLAAAAHAGKDCGVPPAVAGDAQGRTYPNPIFPHPKGKDFIEFDEDIQVRDIFDAAAMGWDHIQLLKRFSTAGMGPSQGKLYNALVQKALSTATGITPPVVGTITVRPPVIGEKLGQLAGRGFEPTRLTAMHHQHVAAGAKMMVAGTWMRPAYYGPDAETAVLAEVAAARQGVGMIDVSTLGKLEVRGPDAAAFLERVYTWTYAKLAVGRVRYALMLDETGAIIDDGVAARLHDQHFYVTATTGGVDRVFRLMQFFNTQWRMKVDVANVTAAYAGLNLIGPKAREVLSALGTDIDVSREAFGYLGIRTGRVAGIPARVMRIGFGGELGYEIHVPASRGAELWDAVAAAGAAFGIRPVGIEAQRVLRLEKGHIIVGQDTDALTHPLEAGMGWAVGRKKADFLGKAAMDALEAKGLSRQLVGFELDPAAPVVPLENHLVIKGGDIAGRVTSITRSPSLGKVVGLATVAPDQSAIGSAFSIRAEGGVMVTAKVVPIPFYDPDNTRQEM</sequence>
<evidence type="ECO:0000259" key="5">
    <source>
        <dbReference type="Pfam" id="PF08669"/>
    </source>
</evidence>
<feature type="domain" description="Aminomethyltransferase C-terminal" evidence="5">
    <location>
        <begin position="864"/>
        <end position="945"/>
    </location>
</feature>
<keyword evidence="2" id="KW-0560">Oxidoreductase</keyword>
<dbReference type="SUPFAM" id="SSF103025">
    <property type="entry name" value="Folate-binding domain"/>
    <property type="match status" value="1"/>
</dbReference>
<dbReference type="RefSeq" id="WP_163683011.1">
    <property type="nucleotide sequence ID" value="NZ_JAAIYP010000047.1"/>
</dbReference>
<dbReference type="AlphaFoldDB" id="A0A7C9QWZ7"/>
<name>A0A7C9QWZ7_9PROT</name>
<organism evidence="7 8">
    <name type="scientific">Magnetospirillum aberrantis SpK</name>
    <dbReference type="NCBI Taxonomy" id="908842"/>
    <lineage>
        <taxon>Bacteria</taxon>
        <taxon>Pseudomonadati</taxon>
        <taxon>Pseudomonadota</taxon>
        <taxon>Alphaproteobacteria</taxon>
        <taxon>Rhodospirillales</taxon>
        <taxon>Rhodospirillaceae</taxon>
        <taxon>Magnetospirillum</taxon>
    </lineage>
</organism>
<dbReference type="Pfam" id="PF13510">
    <property type="entry name" value="Fer2_4"/>
    <property type="match status" value="1"/>
</dbReference>
<gene>
    <name evidence="7" type="ORF">G4223_18985</name>
</gene>
<dbReference type="Pfam" id="PF17806">
    <property type="entry name" value="SO_alpha_A3"/>
    <property type="match status" value="1"/>
</dbReference>
<dbReference type="InterPro" id="IPR027266">
    <property type="entry name" value="TrmE/GcvT-like"/>
</dbReference>
<evidence type="ECO:0000313" key="7">
    <source>
        <dbReference type="EMBL" id="NFV82199.1"/>
    </source>
</evidence>
<dbReference type="PANTHER" id="PTHR43757:SF2">
    <property type="entry name" value="AMINOMETHYLTRANSFERASE, MITOCHONDRIAL"/>
    <property type="match status" value="1"/>
</dbReference>
<dbReference type="InterPro" id="IPR042204">
    <property type="entry name" value="2Fe-2S-bd_N"/>
</dbReference>
<feature type="domain" description="SoxA A3" evidence="6">
    <location>
        <begin position="484"/>
        <end position="568"/>
    </location>
</feature>
<evidence type="ECO:0000259" key="4">
    <source>
        <dbReference type="Pfam" id="PF07992"/>
    </source>
</evidence>
<dbReference type="GO" id="GO:0016491">
    <property type="term" value="F:oxidoreductase activity"/>
    <property type="evidence" value="ECO:0007669"/>
    <property type="project" value="UniProtKB-KW"/>
</dbReference>
<feature type="domain" description="FAD/NAD(P)-binding" evidence="4">
    <location>
        <begin position="166"/>
        <end position="445"/>
    </location>
</feature>
<dbReference type="SUPFAM" id="SSF51905">
    <property type="entry name" value="FAD/NAD(P)-binding domain"/>
    <property type="match status" value="1"/>
</dbReference>
<comment type="caution">
    <text evidence="7">The sequence shown here is derived from an EMBL/GenBank/DDBJ whole genome shotgun (WGS) entry which is preliminary data.</text>
</comment>
<dbReference type="InterPro" id="IPR006222">
    <property type="entry name" value="GCVT_N"/>
</dbReference>
<dbReference type="PRINTS" id="PR00368">
    <property type="entry name" value="FADPNR"/>
</dbReference>